<dbReference type="RefSeq" id="WP_317562351.1">
    <property type="nucleotide sequence ID" value="NZ_JAWLIP010000010.1"/>
</dbReference>
<feature type="coiled-coil region" evidence="1">
    <location>
        <begin position="211"/>
        <end position="270"/>
    </location>
</feature>
<evidence type="ECO:0000313" key="4">
    <source>
        <dbReference type="Proteomes" id="UP001185659"/>
    </source>
</evidence>
<name>A0ABU4AQM7_9HYPH</name>
<gene>
    <name evidence="3" type="ORF">R2G56_19830</name>
</gene>
<keyword evidence="4" id="KW-1185">Reference proteome</keyword>
<evidence type="ECO:0000313" key="3">
    <source>
        <dbReference type="EMBL" id="MDV6228545.1"/>
    </source>
</evidence>
<evidence type="ECO:0000256" key="1">
    <source>
        <dbReference type="SAM" id="Coils"/>
    </source>
</evidence>
<sequence length="503" mass="50192">MVKTPRTRHSKTQKEPVTIDLDPDQVKREKVETPDAPGDTSKQEAKPEAPKPSDAARDSAKPEAAKAEAAAKPAVSAAVKDDKASTSPKDKPASKDAGFGRDAKTGNAGARQDDQAAQSAKPEASTPATPAPAKSGGGAGRVLAGGVVGGVVALAIAGGLQWAGVLPALDTKSNAPDPAVEVLRQQVAALESKLNEQPAAGGESEAVTAALSEASARAGATEQRLAELGDEITTLRESMSSGAAGEGPGLEALSQRLAALEEQTASLSASGDAGAALEGVTAQLSTMETAVQGATEAARAANQSASGNATTLSTLKSELDALKAQVQEADAAPRMALVIAATTLKSAVERGTPYASELETYTAIAPAGEAEALAPLEANAASGVPSRATLAAEAPAVASSIVAAVTRETGDGGGGIIDNLMASARSLVVVRPVGSVEGEGPDAIAARMEAAVVANDYAKALAEYETLPEAGKQAAADFANKLQARQAADQILNKALADALKGA</sequence>
<dbReference type="Proteomes" id="UP001185659">
    <property type="component" value="Unassembled WGS sequence"/>
</dbReference>
<feature type="compositionally biased region" description="Basic and acidic residues" evidence="2">
    <location>
        <begin position="79"/>
        <end position="104"/>
    </location>
</feature>
<proteinExistence type="predicted"/>
<dbReference type="EMBL" id="JAWLIP010000010">
    <property type="protein sequence ID" value="MDV6228545.1"/>
    <property type="molecule type" value="Genomic_DNA"/>
</dbReference>
<feature type="compositionally biased region" description="Basic and acidic residues" evidence="2">
    <location>
        <begin position="41"/>
        <end position="66"/>
    </location>
</feature>
<feature type="compositionally biased region" description="Low complexity" evidence="2">
    <location>
        <begin position="120"/>
        <end position="134"/>
    </location>
</feature>
<feature type="region of interest" description="Disordered" evidence="2">
    <location>
        <begin position="1"/>
        <end position="137"/>
    </location>
</feature>
<accession>A0ABU4AQM7</accession>
<feature type="compositionally biased region" description="Basic and acidic residues" evidence="2">
    <location>
        <begin position="24"/>
        <end position="33"/>
    </location>
</feature>
<comment type="caution">
    <text evidence="3">The sequence shown here is derived from an EMBL/GenBank/DDBJ whole genome shotgun (WGS) entry which is preliminary data.</text>
</comment>
<feature type="compositionally biased region" description="Basic residues" evidence="2">
    <location>
        <begin position="1"/>
        <end position="11"/>
    </location>
</feature>
<evidence type="ECO:0000256" key="2">
    <source>
        <dbReference type="SAM" id="MobiDB-lite"/>
    </source>
</evidence>
<protein>
    <submittedName>
        <fullName evidence="3">Phage tail protein</fullName>
    </submittedName>
</protein>
<keyword evidence="1" id="KW-0175">Coiled coil</keyword>
<organism evidence="3 4">
    <name type="scientific">Nitratireductor aquimarinus</name>
    <dbReference type="NCBI Taxonomy" id="889300"/>
    <lineage>
        <taxon>Bacteria</taxon>
        <taxon>Pseudomonadati</taxon>
        <taxon>Pseudomonadota</taxon>
        <taxon>Alphaproteobacteria</taxon>
        <taxon>Hyphomicrobiales</taxon>
        <taxon>Phyllobacteriaceae</taxon>
        <taxon>Nitratireductor</taxon>
    </lineage>
</organism>
<feature type="compositionally biased region" description="Low complexity" evidence="2">
    <location>
        <begin position="67"/>
        <end position="78"/>
    </location>
</feature>
<reference evidence="3 4" key="1">
    <citation type="submission" date="2023-10" db="EMBL/GenBank/DDBJ databases">
        <authorList>
            <person name="Venkata Ramana C."/>
            <person name="Sasikala C."/>
            <person name="Dhurka M."/>
        </authorList>
    </citation>
    <scope>NUCLEOTIDE SEQUENCE [LARGE SCALE GENOMIC DNA]</scope>
    <source>
        <strain evidence="3 4">KCTC 32151</strain>
    </source>
</reference>